<feature type="region of interest" description="Disordered" evidence="1">
    <location>
        <begin position="21"/>
        <end position="40"/>
    </location>
</feature>
<name>A0AAE1NFU6_9EUCA</name>
<sequence>RVSGAGGILLGAGELVDVGRGSHQEVELRGRGKGGKDRERGTCWTWPSHLGY</sequence>
<evidence type="ECO:0000313" key="2">
    <source>
        <dbReference type="EMBL" id="KAK4288374.1"/>
    </source>
</evidence>
<feature type="non-terminal residue" evidence="2">
    <location>
        <position position="1"/>
    </location>
</feature>
<reference evidence="2" key="1">
    <citation type="submission" date="2023-11" db="EMBL/GenBank/DDBJ databases">
        <title>Genome assemblies of two species of porcelain crab, Petrolisthes cinctipes and Petrolisthes manimaculis (Anomura: Porcellanidae).</title>
        <authorList>
            <person name="Angst P."/>
        </authorList>
    </citation>
    <scope>NUCLEOTIDE SEQUENCE</scope>
    <source>
        <strain evidence="2">PB745_02</strain>
        <tissue evidence="2">Gill</tissue>
    </source>
</reference>
<keyword evidence="3" id="KW-1185">Reference proteome</keyword>
<dbReference type="AlphaFoldDB" id="A0AAE1NFU6"/>
<organism evidence="2 3">
    <name type="scientific">Petrolisthes manimaculis</name>
    <dbReference type="NCBI Taxonomy" id="1843537"/>
    <lineage>
        <taxon>Eukaryota</taxon>
        <taxon>Metazoa</taxon>
        <taxon>Ecdysozoa</taxon>
        <taxon>Arthropoda</taxon>
        <taxon>Crustacea</taxon>
        <taxon>Multicrustacea</taxon>
        <taxon>Malacostraca</taxon>
        <taxon>Eumalacostraca</taxon>
        <taxon>Eucarida</taxon>
        <taxon>Decapoda</taxon>
        <taxon>Pleocyemata</taxon>
        <taxon>Anomura</taxon>
        <taxon>Galatheoidea</taxon>
        <taxon>Porcellanidae</taxon>
        <taxon>Petrolisthes</taxon>
    </lineage>
</organism>
<evidence type="ECO:0000313" key="3">
    <source>
        <dbReference type="Proteomes" id="UP001292094"/>
    </source>
</evidence>
<protein>
    <submittedName>
        <fullName evidence="2">Uncharacterized protein</fullName>
    </submittedName>
</protein>
<proteinExistence type="predicted"/>
<dbReference type="Proteomes" id="UP001292094">
    <property type="component" value="Unassembled WGS sequence"/>
</dbReference>
<dbReference type="EMBL" id="JAWZYT010006328">
    <property type="protein sequence ID" value="KAK4288374.1"/>
    <property type="molecule type" value="Genomic_DNA"/>
</dbReference>
<comment type="caution">
    <text evidence="2">The sequence shown here is derived from an EMBL/GenBank/DDBJ whole genome shotgun (WGS) entry which is preliminary data.</text>
</comment>
<accession>A0AAE1NFU6</accession>
<evidence type="ECO:0000256" key="1">
    <source>
        <dbReference type="SAM" id="MobiDB-lite"/>
    </source>
</evidence>
<gene>
    <name evidence="2" type="ORF">Pmani_038595</name>
</gene>